<accession>A0A2P4YL04</accession>
<evidence type="ECO:0000256" key="1">
    <source>
        <dbReference type="SAM" id="MobiDB-lite"/>
    </source>
</evidence>
<reference evidence="2 3" key="1">
    <citation type="journal article" date="2017" name="Genome Biol. Evol.">
        <title>Phytophthora megakarya and P. palmivora, closely related causal agents of cacao black pod rot, underwent increases in genome sizes and gene numbers by different mechanisms.</title>
        <authorList>
            <person name="Ali S.S."/>
            <person name="Shao J."/>
            <person name="Lary D.J."/>
            <person name="Kronmiller B."/>
            <person name="Shen D."/>
            <person name="Strem M.D."/>
            <person name="Amoako-Attah I."/>
            <person name="Akrofi A.Y."/>
            <person name="Begoude B.A."/>
            <person name="Ten Hoopen G.M."/>
            <person name="Coulibaly K."/>
            <person name="Kebe B.I."/>
            <person name="Melnick R.L."/>
            <person name="Guiltinan M.J."/>
            <person name="Tyler B.M."/>
            <person name="Meinhardt L.W."/>
            <person name="Bailey B.A."/>
        </authorList>
    </citation>
    <scope>NUCLEOTIDE SEQUENCE [LARGE SCALE GENOMIC DNA]</scope>
    <source>
        <strain evidence="3">sbr112.9</strain>
    </source>
</reference>
<feature type="region of interest" description="Disordered" evidence="1">
    <location>
        <begin position="94"/>
        <end position="172"/>
    </location>
</feature>
<feature type="compositionally biased region" description="Polar residues" evidence="1">
    <location>
        <begin position="139"/>
        <end position="149"/>
    </location>
</feature>
<evidence type="ECO:0000313" key="3">
    <source>
        <dbReference type="Proteomes" id="UP000237271"/>
    </source>
</evidence>
<dbReference type="Proteomes" id="UP000237271">
    <property type="component" value="Unassembled WGS sequence"/>
</dbReference>
<protein>
    <submittedName>
        <fullName evidence="2">Uncharacterized protein</fullName>
    </submittedName>
</protein>
<proteinExistence type="predicted"/>
<keyword evidence="3" id="KW-1185">Reference proteome</keyword>
<feature type="compositionally biased region" description="Basic and acidic residues" evidence="1">
    <location>
        <begin position="99"/>
        <end position="114"/>
    </location>
</feature>
<organism evidence="2 3">
    <name type="scientific">Phytophthora palmivora</name>
    <dbReference type="NCBI Taxonomy" id="4796"/>
    <lineage>
        <taxon>Eukaryota</taxon>
        <taxon>Sar</taxon>
        <taxon>Stramenopiles</taxon>
        <taxon>Oomycota</taxon>
        <taxon>Peronosporomycetes</taxon>
        <taxon>Peronosporales</taxon>
        <taxon>Peronosporaceae</taxon>
        <taxon>Phytophthora</taxon>
    </lineage>
</organism>
<comment type="caution">
    <text evidence="2">The sequence shown here is derived from an EMBL/GenBank/DDBJ whole genome shotgun (WGS) entry which is preliminary data.</text>
</comment>
<name>A0A2P4YL04_9STRA</name>
<dbReference type="OrthoDB" id="167202at2759"/>
<feature type="compositionally biased region" description="Basic and acidic residues" evidence="1">
    <location>
        <begin position="125"/>
        <end position="135"/>
    </location>
</feature>
<dbReference type="AlphaFoldDB" id="A0A2P4YL04"/>
<evidence type="ECO:0000313" key="2">
    <source>
        <dbReference type="EMBL" id="POM78463.1"/>
    </source>
</evidence>
<dbReference type="EMBL" id="NCKW01001999">
    <property type="protein sequence ID" value="POM78463.1"/>
    <property type="molecule type" value="Genomic_DNA"/>
</dbReference>
<gene>
    <name evidence="2" type="ORF">PHPALM_4004</name>
</gene>
<sequence length="338" mass="37674">MEEKLIIKPYSAYERFYFVDLTRIPSNLDEDSIYDYFVDLGVHPIIAPTHTAGSLMSRDRTVWFAQTDVPIVFPGFPNNPVYIQHKKRALNKVVPPSIQEKREADKRAQEEAAAAKRAKASARNDQGRSREKEAADQQALGSVLTSIQDPTAPPAQAALPTQVTRTHPEGDADCVAFSEDSKPIQSRPFDLPAAVGGMVVARSILDPKTNTIKQSEYRRRARKAAKEVHALGEPDDRLAAITAQPGAYAPLVYARRPELSNVIDEHAVLRYYSERPLESHGTDCTIMHRVIKDYPGDDSPSSATEILADRIPDDTYHDMARAYAHMDLFSDPCSRHLP</sequence>